<dbReference type="EMBL" id="JAPXGO010000010">
    <property type="protein sequence ID" value="MCZ6160566.1"/>
    <property type="molecule type" value="Genomic_DNA"/>
</dbReference>
<dbReference type="AlphaFoldDB" id="A0A2I1NBP1"/>
<accession>A0A2I1NBP1</accession>
<dbReference type="InterPro" id="IPR050126">
    <property type="entry name" value="Ap4A_hydrolase"/>
</dbReference>
<name>A0A2I1NBP1_9BACT</name>
<dbReference type="PANTHER" id="PTHR42850:SF4">
    <property type="entry name" value="ZINC-DEPENDENT ENDOPOLYPHOSPHATASE"/>
    <property type="match status" value="1"/>
</dbReference>
<dbReference type="InterPro" id="IPR004843">
    <property type="entry name" value="Calcineurin-like_PHP"/>
</dbReference>
<organism evidence="3 4">
    <name type="scientific">Campylobacter ureolyticus</name>
    <dbReference type="NCBI Taxonomy" id="827"/>
    <lineage>
        <taxon>Bacteria</taxon>
        <taxon>Pseudomonadati</taxon>
        <taxon>Campylobacterota</taxon>
        <taxon>Epsilonproteobacteria</taxon>
        <taxon>Campylobacterales</taxon>
        <taxon>Campylobacteraceae</taxon>
        <taxon>Campylobacter</taxon>
    </lineage>
</organism>
<dbReference type="GO" id="GO:0110154">
    <property type="term" value="P:RNA decapping"/>
    <property type="evidence" value="ECO:0007669"/>
    <property type="project" value="TreeGrafter"/>
</dbReference>
<dbReference type="GO" id="GO:0005737">
    <property type="term" value="C:cytoplasm"/>
    <property type="evidence" value="ECO:0007669"/>
    <property type="project" value="TreeGrafter"/>
</dbReference>
<proteinExistence type="predicted"/>
<dbReference type="InterPro" id="IPR029052">
    <property type="entry name" value="Metallo-depent_PP-like"/>
</dbReference>
<feature type="domain" description="Calcineurin-like phosphoesterase" evidence="1">
    <location>
        <begin position="14"/>
        <end position="198"/>
    </location>
</feature>
<dbReference type="EMBL" id="PKHU01000002">
    <property type="protein sequence ID" value="PKZ29765.1"/>
    <property type="molecule type" value="Genomic_DNA"/>
</dbReference>
<sequence>MVKIENFNEDIFDKIYVFGDLHGNYDLFIKMLEKIKFTKDDLIVILGDSCDRGNKTADLYYKYKELMENGYTIKHILGNHEIMMYKGGFCNDMAIKRIWRLSGGKNTELSFRKYPKFKSVWHGLDGEESLKWLKEWLEKMPHILISQSYIFVHAGYDGRVVEQNEDFVLWSRENFWDYNITGKEIYHGHTPSVINQIHKRPNNVYSMDVGANFCKNLKILEIKSKTEFEVEI</sequence>
<dbReference type="SUPFAM" id="SSF56300">
    <property type="entry name" value="Metallo-dependent phosphatases"/>
    <property type="match status" value="1"/>
</dbReference>
<gene>
    <name evidence="3" type="ORF">CYJ41_02425</name>
    <name evidence="2" type="ORF">O6B32_08745</name>
</gene>
<dbReference type="RefSeq" id="WP_101636769.1">
    <property type="nucleotide sequence ID" value="NZ_JAPXGO010000010.1"/>
</dbReference>
<dbReference type="Gene3D" id="3.60.21.10">
    <property type="match status" value="1"/>
</dbReference>
<dbReference type="GO" id="GO:0016791">
    <property type="term" value="F:phosphatase activity"/>
    <property type="evidence" value="ECO:0007669"/>
    <property type="project" value="TreeGrafter"/>
</dbReference>
<protein>
    <submittedName>
        <fullName evidence="2">Metallophosphoesterase</fullName>
    </submittedName>
    <submittedName>
        <fullName evidence="3">Serine/threonine protein phosphatase</fullName>
    </submittedName>
</protein>
<comment type="caution">
    <text evidence="3">The sequence shown here is derived from an EMBL/GenBank/DDBJ whole genome shotgun (WGS) entry which is preliminary data.</text>
</comment>
<dbReference type="Proteomes" id="UP000234639">
    <property type="component" value="Unassembled WGS sequence"/>
</dbReference>
<dbReference type="PANTHER" id="PTHR42850">
    <property type="entry name" value="METALLOPHOSPHOESTERASE"/>
    <property type="match status" value="1"/>
</dbReference>
<evidence type="ECO:0000259" key="1">
    <source>
        <dbReference type="Pfam" id="PF00149"/>
    </source>
</evidence>
<reference evidence="3 4" key="1">
    <citation type="submission" date="2017-12" db="EMBL/GenBank/DDBJ databases">
        <title>Phylogenetic diversity of female urinary microbiome.</title>
        <authorList>
            <person name="Thomas-White K."/>
            <person name="Wolfe A.J."/>
        </authorList>
    </citation>
    <scope>NUCLEOTIDE SEQUENCE [LARGE SCALE GENOMIC DNA]</scope>
    <source>
        <strain evidence="3 4">UMB0112</strain>
    </source>
</reference>
<evidence type="ECO:0000313" key="3">
    <source>
        <dbReference type="EMBL" id="PKZ29765.1"/>
    </source>
</evidence>
<evidence type="ECO:0000313" key="2">
    <source>
        <dbReference type="EMBL" id="MCZ6160566.1"/>
    </source>
</evidence>
<reference evidence="2" key="2">
    <citation type="submission" date="2022-12" db="EMBL/GenBank/DDBJ databases">
        <title>Species Delineation and Comparative Genomics within the Campylobacter ureolyticus Complex.</title>
        <authorList>
            <person name="Maki J."/>
            <person name="Howard M."/>
            <person name="Connelly S."/>
            <person name="Hardy D.J."/>
            <person name="Cameron A."/>
        </authorList>
    </citation>
    <scope>NUCLEOTIDE SEQUENCE</scope>
    <source>
        <strain evidence="2">URMC_787</strain>
    </source>
</reference>
<dbReference type="Proteomes" id="UP001075225">
    <property type="component" value="Unassembled WGS sequence"/>
</dbReference>
<dbReference type="GO" id="GO:0008803">
    <property type="term" value="F:bis(5'-nucleosyl)-tetraphosphatase (symmetrical) activity"/>
    <property type="evidence" value="ECO:0007669"/>
    <property type="project" value="TreeGrafter"/>
</dbReference>
<evidence type="ECO:0000313" key="4">
    <source>
        <dbReference type="Proteomes" id="UP000234639"/>
    </source>
</evidence>
<dbReference type="Pfam" id="PF00149">
    <property type="entry name" value="Metallophos"/>
    <property type="match status" value="1"/>
</dbReference>